<dbReference type="Pfam" id="PF00480">
    <property type="entry name" value="ROK"/>
    <property type="match status" value="1"/>
</dbReference>
<name>D1BTT9_XYLCX</name>
<dbReference type="PANTHER" id="PTHR18964">
    <property type="entry name" value="ROK (REPRESSOR, ORF, KINASE) FAMILY"/>
    <property type="match status" value="1"/>
</dbReference>
<dbReference type="HOGENOM" id="CLU_065796_0_0_11"/>
<dbReference type="Gene3D" id="3.30.420.40">
    <property type="match status" value="2"/>
</dbReference>
<evidence type="ECO:0000313" key="2">
    <source>
        <dbReference type="EMBL" id="ACZ31068.1"/>
    </source>
</evidence>
<dbReference type="EMBL" id="CP001821">
    <property type="protein sequence ID" value="ACZ31068.1"/>
    <property type="molecule type" value="Genomic_DNA"/>
</dbReference>
<evidence type="ECO:0000256" key="1">
    <source>
        <dbReference type="ARBA" id="ARBA00006479"/>
    </source>
</evidence>
<dbReference type="CDD" id="cd24058">
    <property type="entry name" value="ASKHA_NBD_ROK_PPGK"/>
    <property type="match status" value="1"/>
</dbReference>
<dbReference type="RefSeq" id="WP_012878810.1">
    <property type="nucleotide sequence ID" value="NC_013530.1"/>
</dbReference>
<evidence type="ECO:0000313" key="3">
    <source>
        <dbReference type="Proteomes" id="UP000002255"/>
    </source>
</evidence>
<comment type="similarity">
    <text evidence="1">Belongs to the ROK (NagC/XylR) family.</text>
</comment>
<dbReference type="PANTHER" id="PTHR18964:SF146">
    <property type="entry name" value="POLYPHOSPHATE GLUCOKINASE"/>
    <property type="match status" value="1"/>
</dbReference>
<keyword evidence="3" id="KW-1185">Reference proteome</keyword>
<dbReference type="KEGG" id="xce:Xcel_2049"/>
<proteinExistence type="inferred from homology"/>
<dbReference type="InterPro" id="IPR043129">
    <property type="entry name" value="ATPase_NBD"/>
</dbReference>
<dbReference type="SUPFAM" id="SSF53067">
    <property type="entry name" value="Actin-like ATPase domain"/>
    <property type="match status" value="1"/>
</dbReference>
<organism evidence="2 3">
    <name type="scientific">Xylanimonas cellulosilytica (strain DSM 15894 / JCM 12276 / CECT 5975 / KCTC 9989 / LMG 20990 / NBRC 107835 / XIL07)</name>
    <dbReference type="NCBI Taxonomy" id="446471"/>
    <lineage>
        <taxon>Bacteria</taxon>
        <taxon>Bacillati</taxon>
        <taxon>Actinomycetota</taxon>
        <taxon>Actinomycetes</taxon>
        <taxon>Micrococcales</taxon>
        <taxon>Promicromonosporaceae</taxon>
        <taxon>Xylanimonas</taxon>
    </lineage>
</organism>
<dbReference type="NCBIfam" id="NF045942">
    <property type="entry name" value="PolPhglucPhase"/>
    <property type="match status" value="1"/>
</dbReference>
<gene>
    <name evidence="2" type="ordered locus">Xcel_2049</name>
</gene>
<accession>D1BTT9</accession>
<dbReference type="AlphaFoldDB" id="D1BTT9"/>
<sequence length="258" mass="26919">MAQHLAFGIDIGGSGIKGAPVDLRTGEFAADRVRIPTPDQSTPDAVAKVLAELVGSFDLPQEAPIGVAFPAPMDHGVVRFIANLDQSWKGVDLPALLHESTGHEVTAVNDADAAGISEQRYGAAQGRDGTVLVVTLGTGIGSALIVDGVLVPNTELGHLEIDGFDAESRAADSAREREGLDFPAWAGRLQRYFETVEMLLSPDLIVVGGGVSKKHAAFLPLLDLRATIIPAKLRNAAGIVGAAAMAATEASKGHQRKH</sequence>
<dbReference type="Proteomes" id="UP000002255">
    <property type="component" value="Chromosome"/>
</dbReference>
<dbReference type="InterPro" id="IPR000600">
    <property type="entry name" value="ROK"/>
</dbReference>
<dbReference type="STRING" id="446471.Xcel_2049"/>
<protein>
    <submittedName>
        <fullName evidence="2">ROK family protein</fullName>
    </submittedName>
</protein>
<dbReference type="OrthoDB" id="849313at2"/>
<dbReference type="eggNOG" id="COG1940">
    <property type="taxonomic scope" value="Bacteria"/>
</dbReference>
<reference evidence="3" key="1">
    <citation type="submission" date="2009-11" db="EMBL/GenBank/DDBJ databases">
        <title>The complete chromosome of Xylanimonas cellulosilytica DSM 15894.</title>
        <authorList>
            <consortium name="US DOE Joint Genome Institute (JGI-PGF)"/>
            <person name="Lucas S."/>
            <person name="Copeland A."/>
            <person name="Lapidus A."/>
            <person name="Glavina del Rio T."/>
            <person name="Dalin E."/>
            <person name="Tice H."/>
            <person name="Bruce D."/>
            <person name="Goodwin L."/>
            <person name="Pitluck S."/>
            <person name="Kyrpides N."/>
            <person name="Mavromatis K."/>
            <person name="Ivanova N."/>
            <person name="Mikhailova N."/>
            <person name="Foster B."/>
            <person name="Clum A."/>
            <person name="Brettin T."/>
            <person name="Detter J.C."/>
            <person name="Han C."/>
            <person name="Larimer F."/>
            <person name="Land M."/>
            <person name="Hauser L."/>
            <person name="Markowitz V."/>
            <person name="Cheng J.F."/>
            <person name="Hugenholtz P."/>
            <person name="Woyke T."/>
            <person name="Wu D."/>
            <person name="Gehrich-Schroeter G."/>
            <person name="Schneider S."/>
            <person name="Pukall S.R."/>
            <person name="Klenk H.P."/>
            <person name="Eisen J.A."/>
        </authorList>
    </citation>
    <scope>NUCLEOTIDE SEQUENCE [LARGE SCALE GENOMIC DNA]</scope>
    <source>
        <strain evidence="3">DSM 15894 / CECT 5975 / LMG 20990 / XIL07</strain>
    </source>
</reference>
<reference evidence="2 3" key="2">
    <citation type="journal article" date="2010" name="Stand. Genomic Sci.">
        <title>Complete genome sequence of Xylanimonas cellulosilytica type strain (XIL07).</title>
        <authorList>
            <person name="Foster B."/>
            <person name="Pukall R."/>
            <person name="Abt B."/>
            <person name="Nolan M."/>
            <person name="Glavina Del Rio T."/>
            <person name="Chen F."/>
            <person name="Lucas S."/>
            <person name="Tice H."/>
            <person name="Pitluck S."/>
            <person name="Cheng J.-F."/>
            <person name="Chertkov O."/>
            <person name="Brettin T."/>
            <person name="Han C."/>
            <person name="Detter J.C."/>
            <person name="Bruce D."/>
            <person name="Goodwin L."/>
            <person name="Ivanova N."/>
            <person name="Mavromatis K."/>
            <person name="Pati A."/>
            <person name="Mikhailova N."/>
            <person name="Chen A."/>
            <person name="Palaniappan K."/>
            <person name="Land M."/>
            <person name="Hauser L."/>
            <person name="Chang Y.-J."/>
            <person name="Jeffries C.D."/>
            <person name="Chain P."/>
            <person name="Rohde M."/>
            <person name="Goeker M."/>
            <person name="Bristow J."/>
            <person name="Eisen J.A."/>
            <person name="Markowitz V."/>
            <person name="Hugenholtz P."/>
            <person name="Kyrpides N.C."/>
            <person name="Klenk H.-P."/>
            <person name="Lapidus A."/>
        </authorList>
    </citation>
    <scope>NUCLEOTIDE SEQUENCE [LARGE SCALE GENOMIC DNA]</scope>
    <source>
        <strain evidence="3">DSM 15894 / CECT 5975 / LMG 20990 / XIL07</strain>
    </source>
</reference>